<keyword evidence="3" id="KW-0808">Transferase</keyword>
<reference evidence="8 9" key="1">
    <citation type="journal article" date="2000" name="Nucleic Acids Res.">
        <title>Genome sequences of Chlamydia trachomatis MoPn and Chlamydia pneumoniae AR39.</title>
        <authorList>
            <person name="Read T.D."/>
            <person name="Brunham R.C."/>
            <person name="Shen C."/>
            <person name="Gill S.R."/>
            <person name="Heidelberg J.F."/>
            <person name="White O."/>
            <person name="Hickey E.K."/>
            <person name="Peterson J.D."/>
            <person name="Utterback T.R."/>
            <person name="Berry K.J."/>
            <person name="Bass S."/>
            <person name="Linher K.D."/>
            <person name="Weidman J.F."/>
            <person name="Khouri H.M."/>
            <person name="Craven B."/>
            <person name="Bowman C."/>
            <person name="Dodson R.J."/>
            <person name="Gwinn M.L."/>
            <person name="Nelson W.C."/>
            <person name="DeBoy R.T."/>
            <person name="Kolonay J.F."/>
            <person name="McClarty G."/>
            <person name="Salzberg S.L."/>
            <person name="Eisen J.A."/>
            <person name="Fraser C.M."/>
        </authorList>
    </citation>
    <scope>NUCLEOTIDE SEQUENCE [LARGE SCALE GENOMIC DNA]</scope>
    <source>
        <strain evidence="9">MoPn / Nigg</strain>
    </source>
</reference>
<dbReference type="PROSITE" id="PS00374">
    <property type="entry name" value="MGMT"/>
    <property type="match status" value="1"/>
</dbReference>
<keyword evidence="5" id="KW-0234">DNA repair</keyword>
<dbReference type="Proteomes" id="UP000000800">
    <property type="component" value="Chromosome"/>
</dbReference>
<dbReference type="HOGENOM" id="CLU_000445_52_2_0"/>
<evidence type="ECO:0000259" key="7">
    <source>
        <dbReference type="Pfam" id="PF01035"/>
    </source>
</evidence>
<dbReference type="InterPro" id="IPR036388">
    <property type="entry name" value="WH-like_DNA-bd_sf"/>
</dbReference>
<keyword evidence="4" id="KW-0227">DNA damage</keyword>
<proteinExistence type="predicted"/>
<evidence type="ECO:0000256" key="6">
    <source>
        <dbReference type="ARBA" id="ARBA00049348"/>
    </source>
</evidence>
<dbReference type="AlphaFoldDB" id="Q9PJR6"/>
<gene>
    <name evidence="8" type="ordered locus">TC_0762</name>
</gene>
<protein>
    <submittedName>
        <fullName evidence="8">DNA methyltransferase</fullName>
    </submittedName>
</protein>
<dbReference type="GO" id="GO:0006281">
    <property type="term" value="P:DNA repair"/>
    <property type="evidence" value="ECO:0007669"/>
    <property type="project" value="UniProtKB-KW"/>
</dbReference>
<name>Q9PJR6_CHLMU</name>
<organism evidence="8 9">
    <name type="scientific">Chlamydia muridarum (strain MoPn / Nigg)</name>
    <dbReference type="NCBI Taxonomy" id="243161"/>
    <lineage>
        <taxon>Bacteria</taxon>
        <taxon>Pseudomonadati</taxon>
        <taxon>Chlamydiota</taxon>
        <taxon>Chlamydiia</taxon>
        <taxon>Chlamydiales</taxon>
        <taxon>Chlamydiaceae</taxon>
        <taxon>Chlamydia/Chlamydophila group</taxon>
        <taxon>Chlamydia</taxon>
    </lineage>
</organism>
<dbReference type="SUPFAM" id="SSF46767">
    <property type="entry name" value="Methylated DNA-protein cysteine methyltransferase, C-terminal domain"/>
    <property type="match status" value="1"/>
</dbReference>
<evidence type="ECO:0000313" key="8">
    <source>
        <dbReference type="EMBL" id="AAF73604.1"/>
    </source>
</evidence>
<evidence type="ECO:0000256" key="1">
    <source>
        <dbReference type="ARBA" id="ARBA00001286"/>
    </source>
</evidence>
<keyword evidence="2 8" id="KW-0489">Methyltransferase</keyword>
<evidence type="ECO:0000256" key="2">
    <source>
        <dbReference type="ARBA" id="ARBA00022603"/>
    </source>
</evidence>
<accession>Q9PJR6</accession>
<evidence type="ECO:0000313" key="9">
    <source>
        <dbReference type="Proteomes" id="UP000000800"/>
    </source>
</evidence>
<comment type="catalytic activity">
    <reaction evidence="6">
        <text>a 6-O-methyl-2'-deoxyguanosine in DNA + L-cysteinyl-[protein] = S-methyl-L-cysteinyl-[protein] + a 2'-deoxyguanosine in DNA</text>
        <dbReference type="Rhea" id="RHEA:24000"/>
        <dbReference type="Rhea" id="RHEA-COMP:10131"/>
        <dbReference type="Rhea" id="RHEA-COMP:10132"/>
        <dbReference type="Rhea" id="RHEA-COMP:11367"/>
        <dbReference type="Rhea" id="RHEA-COMP:11368"/>
        <dbReference type="ChEBI" id="CHEBI:29950"/>
        <dbReference type="ChEBI" id="CHEBI:82612"/>
        <dbReference type="ChEBI" id="CHEBI:85445"/>
        <dbReference type="ChEBI" id="CHEBI:85448"/>
        <dbReference type="EC" id="2.1.1.63"/>
    </reaction>
</comment>
<dbReference type="EMBL" id="AE002160">
    <property type="protein sequence ID" value="AAF73604.1"/>
    <property type="molecule type" value="Genomic_DNA"/>
</dbReference>
<dbReference type="InterPro" id="IPR036217">
    <property type="entry name" value="MethylDNA_cys_MeTrfase_DNAb"/>
</dbReference>
<dbReference type="Gene3D" id="1.10.10.10">
    <property type="entry name" value="Winged helix-like DNA-binding domain superfamily/Winged helix DNA-binding domain"/>
    <property type="match status" value="1"/>
</dbReference>
<dbReference type="KEGG" id="cmu:TC_0762"/>
<sequence>MGAPMTEKFFVVSPTSKNFLAQACSQGLSIDKYPPIQIIVHFRGDSIFHSRLSLAPVFTCLFLGPGAHKAMEGMVHWCEAYAKKNPSPLSFLDLSSFKEKQLEILKAVSQISFGIRSTYQAIAEQTETSKEEVLATCKQNPLPLLIPCHRVLSVKDYPGGQALYEILTRFEGI</sequence>
<dbReference type="GO" id="GO:0003908">
    <property type="term" value="F:methylated-DNA-[protein]-cysteine S-methyltransferase activity"/>
    <property type="evidence" value="ECO:0007669"/>
    <property type="project" value="UniProtKB-EC"/>
</dbReference>
<dbReference type="Pfam" id="PF01035">
    <property type="entry name" value="DNA_binding_1"/>
    <property type="match status" value="1"/>
</dbReference>
<evidence type="ECO:0000256" key="3">
    <source>
        <dbReference type="ARBA" id="ARBA00022679"/>
    </source>
</evidence>
<feature type="domain" description="Methylated-DNA-[protein]-cysteine S-methyltransferase DNA binding" evidence="7">
    <location>
        <begin position="101"/>
        <end position="161"/>
    </location>
</feature>
<dbReference type="InterPro" id="IPR001497">
    <property type="entry name" value="MethylDNA_cys_MeTrfase_AS"/>
</dbReference>
<evidence type="ECO:0000256" key="5">
    <source>
        <dbReference type="ARBA" id="ARBA00023204"/>
    </source>
</evidence>
<dbReference type="CDD" id="cd06445">
    <property type="entry name" value="ATase"/>
    <property type="match status" value="1"/>
</dbReference>
<dbReference type="InterPro" id="IPR014048">
    <property type="entry name" value="MethylDNA_cys_MeTrfase_DNA-bd"/>
</dbReference>
<evidence type="ECO:0000256" key="4">
    <source>
        <dbReference type="ARBA" id="ARBA00022763"/>
    </source>
</evidence>
<keyword evidence="9" id="KW-1185">Reference proteome</keyword>
<dbReference type="eggNOG" id="COG0350">
    <property type="taxonomic scope" value="Bacteria"/>
</dbReference>
<comment type="catalytic activity">
    <reaction evidence="1">
        <text>a 4-O-methyl-thymidine in DNA + L-cysteinyl-[protein] = a thymidine in DNA + S-methyl-L-cysteinyl-[protein]</text>
        <dbReference type="Rhea" id="RHEA:53428"/>
        <dbReference type="Rhea" id="RHEA-COMP:10131"/>
        <dbReference type="Rhea" id="RHEA-COMP:10132"/>
        <dbReference type="Rhea" id="RHEA-COMP:13555"/>
        <dbReference type="Rhea" id="RHEA-COMP:13556"/>
        <dbReference type="ChEBI" id="CHEBI:29950"/>
        <dbReference type="ChEBI" id="CHEBI:82612"/>
        <dbReference type="ChEBI" id="CHEBI:137386"/>
        <dbReference type="ChEBI" id="CHEBI:137387"/>
        <dbReference type="EC" id="2.1.1.63"/>
    </reaction>
</comment>
<dbReference type="GO" id="GO:0032259">
    <property type="term" value="P:methylation"/>
    <property type="evidence" value="ECO:0007669"/>
    <property type="project" value="UniProtKB-KW"/>
</dbReference>